<dbReference type="InterPro" id="IPR043144">
    <property type="entry name" value="Mal/L-sulf/L-lact_DH-like_ah"/>
</dbReference>
<organism evidence="3 4">
    <name type="scientific">Egibacter rhizosphaerae</name>
    <dbReference type="NCBI Taxonomy" id="1670831"/>
    <lineage>
        <taxon>Bacteria</taxon>
        <taxon>Bacillati</taxon>
        <taxon>Actinomycetota</taxon>
        <taxon>Nitriliruptoria</taxon>
        <taxon>Egibacterales</taxon>
        <taxon>Egibacteraceae</taxon>
        <taxon>Egibacter</taxon>
    </lineage>
</organism>
<dbReference type="OrthoDB" id="924592at2"/>
<dbReference type="GO" id="GO:0016491">
    <property type="term" value="F:oxidoreductase activity"/>
    <property type="evidence" value="ECO:0007669"/>
    <property type="project" value="UniProtKB-KW"/>
</dbReference>
<evidence type="ECO:0000256" key="2">
    <source>
        <dbReference type="ARBA" id="ARBA00023002"/>
    </source>
</evidence>
<dbReference type="SUPFAM" id="SSF89733">
    <property type="entry name" value="L-sulfolactate dehydrogenase-like"/>
    <property type="match status" value="1"/>
</dbReference>
<accession>A0A411YGR3</accession>
<sequence>MTGANDQRYERADADALVSFATAALEAWHVPPEDAAIVADSLVTADLWGHQSHGVMRLPWYVDRLRSGVMRPVTDPTWVTDSGAVVVLDGHDGVGQVLAYRAASTAIARARRHGLGAVGVRNSNHFGTAAYYTRLAPPAGCIGVLVTNGSPAMAPWGGREKVVGNNPWSIAAPAGAHEPLVLDIANTAVARGKIYLARQRDEPIPEGWALDPDGRTTTDPVAAIAGTIAPMAGHKGYAISVMMDVLAGVLTGSGFGPQVSGPYQHEHPSRCGHLFLALDVGSFLPVDEFHERMEQLVAQLRSAPLAEGADAIHYPGELEHLAEQRHRRDGLPLPARTLDDLGALGEEAGVSLTRG</sequence>
<name>A0A411YGR3_9ACTN</name>
<keyword evidence="2" id="KW-0560">Oxidoreductase</keyword>
<dbReference type="InterPro" id="IPR003767">
    <property type="entry name" value="Malate/L-lactate_DH-like"/>
</dbReference>
<dbReference type="InterPro" id="IPR036111">
    <property type="entry name" value="Mal/L-sulfo/L-lacto_DH-like_sf"/>
</dbReference>
<dbReference type="Gene3D" id="1.10.1530.10">
    <property type="match status" value="1"/>
</dbReference>
<dbReference type="Proteomes" id="UP000291469">
    <property type="component" value="Chromosome"/>
</dbReference>
<dbReference type="PANTHER" id="PTHR11091:SF0">
    <property type="entry name" value="MALATE DEHYDROGENASE"/>
    <property type="match status" value="1"/>
</dbReference>
<keyword evidence="4" id="KW-1185">Reference proteome</keyword>
<evidence type="ECO:0000313" key="4">
    <source>
        <dbReference type="Proteomes" id="UP000291469"/>
    </source>
</evidence>
<dbReference type="AlphaFoldDB" id="A0A411YGR3"/>
<reference evidence="3 4" key="1">
    <citation type="submission" date="2019-01" db="EMBL/GenBank/DDBJ databases">
        <title>Egibacter rhizosphaerae EGI 80759T.</title>
        <authorList>
            <person name="Chen D.-D."/>
            <person name="Tian Y."/>
            <person name="Jiao J.-Y."/>
            <person name="Zhang X.-T."/>
            <person name="Zhang Y.-G."/>
            <person name="Zhang Y."/>
            <person name="Xiao M."/>
            <person name="Shu W.-S."/>
            <person name="Li W.-J."/>
        </authorList>
    </citation>
    <scope>NUCLEOTIDE SEQUENCE [LARGE SCALE GENOMIC DNA]</scope>
    <source>
        <strain evidence="3 4">EGI 80759</strain>
    </source>
</reference>
<dbReference type="KEGG" id="erz:ER308_13600"/>
<evidence type="ECO:0000313" key="3">
    <source>
        <dbReference type="EMBL" id="QBI20495.1"/>
    </source>
</evidence>
<evidence type="ECO:0000256" key="1">
    <source>
        <dbReference type="ARBA" id="ARBA00006056"/>
    </source>
</evidence>
<dbReference type="Gene3D" id="3.30.1370.60">
    <property type="entry name" value="Hypothetical oxidoreductase yiak, domain 2"/>
    <property type="match status" value="1"/>
</dbReference>
<dbReference type="InterPro" id="IPR043143">
    <property type="entry name" value="Mal/L-sulf/L-lact_DH-like_NADP"/>
</dbReference>
<dbReference type="Pfam" id="PF02615">
    <property type="entry name" value="Ldh_2"/>
    <property type="match status" value="1"/>
</dbReference>
<dbReference type="RefSeq" id="WP_131155491.1">
    <property type="nucleotide sequence ID" value="NZ_CP036402.1"/>
</dbReference>
<proteinExistence type="inferred from homology"/>
<dbReference type="PANTHER" id="PTHR11091">
    <property type="entry name" value="OXIDOREDUCTASE-RELATED"/>
    <property type="match status" value="1"/>
</dbReference>
<protein>
    <submittedName>
        <fullName evidence="3">Ldh family oxidoreductase</fullName>
    </submittedName>
</protein>
<gene>
    <name evidence="3" type="ORF">ER308_13600</name>
</gene>
<comment type="similarity">
    <text evidence="1">Belongs to the LDH2/MDH2 oxidoreductase family.</text>
</comment>
<dbReference type="EMBL" id="CP036402">
    <property type="protein sequence ID" value="QBI20495.1"/>
    <property type="molecule type" value="Genomic_DNA"/>
</dbReference>